<comment type="subunit">
    <text evidence="7">Homodimer.</text>
</comment>
<evidence type="ECO:0000259" key="8">
    <source>
        <dbReference type="Pfam" id="PF00156"/>
    </source>
</evidence>
<dbReference type="EC" id="2.4.2.10" evidence="2 7"/>
<dbReference type="InterPro" id="IPR000836">
    <property type="entry name" value="PRTase_dom"/>
</dbReference>
<dbReference type="PANTHER" id="PTHR43864:SF1">
    <property type="entry name" value="XANTHINE PHOSPHORIBOSYLTRANSFERASE"/>
    <property type="match status" value="1"/>
</dbReference>
<protein>
    <recommendedName>
        <fullName evidence="2 7">Orotate phosphoribosyltransferase</fullName>
        <shortName evidence="7">OPRT</shortName>
        <shortName evidence="7">OPRTase</shortName>
        <ecNumber evidence="2 7">2.4.2.10</ecNumber>
    </recommendedName>
</protein>
<evidence type="ECO:0000256" key="7">
    <source>
        <dbReference type="HAMAP-Rule" id="MF_01208"/>
    </source>
</evidence>
<dbReference type="InterPro" id="IPR050118">
    <property type="entry name" value="Pur/Pyrimidine_PRTase"/>
</dbReference>
<feature type="binding site" evidence="7">
    <location>
        <position position="148"/>
    </location>
    <ligand>
        <name>orotate</name>
        <dbReference type="ChEBI" id="CHEBI:30839"/>
    </ligand>
</feature>
<evidence type="ECO:0000256" key="6">
    <source>
        <dbReference type="ARBA" id="ARBA00022975"/>
    </source>
</evidence>
<sequence>MMTQETVQRLFEETGALLSGHFLLSSGLHSDRYLQAALVLQAPGHALAFGRELAGRFRSEPVTAVVGPALGGIVIAFATAAGLPGTRALFTERENGRFTLRRGFSLGPEDRVLVIEDIITTGGSTREVIELVAASGARVVGVGAIAERGAVPVDFGVRKETLLRLVIESHPPETCPLCRQGLPLVKPGSRTR</sequence>
<dbReference type="GO" id="GO:0004588">
    <property type="term" value="F:orotate phosphoribosyltransferase activity"/>
    <property type="evidence" value="ECO:0007669"/>
    <property type="project" value="UniProtKB-UniRule"/>
</dbReference>
<dbReference type="AlphaFoldDB" id="A0A1V5MEG2"/>
<dbReference type="GO" id="GO:0000287">
    <property type="term" value="F:magnesium ion binding"/>
    <property type="evidence" value="ECO:0007669"/>
    <property type="project" value="UniProtKB-UniRule"/>
</dbReference>
<dbReference type="GO" id="GO:0019856">
    <property type="term" value="P:pyrimidine nucleobase biosynthetic process"/>
    <property type="evidence" value="ECO:0007669"/>
    <property type="project" value="InterPro"/>
</dbReference>
<dbReference type="Pfam" id="PF00156">
    <property type="entry name" value="Pribosyltran"/>
    <property type="match status" value="1"/>
</dbReference>
<keyword evidence="4 7" id="KW-0808">Transferase</keyword>
<dbReference type="GO" id="GO:0006166">
    <property type="term" value="P:purine ribonucleoside salvage"/>
    <property type="evidence" value="ECO:0007669"/>
    <property type="project" value="UniProtKB-KW"/>
</dbReference>
<proteinExistence type="inferred from homology"/>
<reference evidence="9" key="1">
    <citation type="submission" date="2017-02" db="EMBL/GenBank/DDBJ databases">
        <title>Delving into the versatile metabolic prowess of the omnipresent phylum Bacteroidetes.</title>
        <authorList>
            <person name="Nobu M.K."/>
            <person name="Mei R."/>
            <person name="Narihiro T."/>
            <person name="Kuroda K."/>
            <person name="Liu W.-T."/>
        </authorList>
    </citation>
    <scope>NUCLEOTIDE SEQUENCE</scope>
    <source>
        <strain evidence="9">ADurb.Bin417</strain>
    </source>
</reference>
<feature type="domain" description="Phosphoribosyltransferase" evidence="8">
    <location>
        <begin position="59"/>
        <end position="150"/>
    </location>
</feature>
<gene>
    <name evidence="7 9" type="primary">pyrE</name>
    <name evidence="9" type="ORF">BWY73_01067</name>
</gene>
<dbReference type="SUPFAM" id="SSF53271">
    <property type="entry name" value="PRTase-like"/>
    <property type="match status" value="1"/>
</dbReference>
<organism evidence="9">
    <name type="scientific">candidate division TA06 bacterium ADurb.Bin417</name>
    <dbReference type="NCBI Taxonomy" id="1852828"/>
    <lineage>
        <taxon>Bacteria</taxon>
        <taxon>Bacteria division TA06</taxon>
    </lineage>
</organism>
<comment type="caution">
    <text evidence="7">Lacks conserved residue(s) required for the propagation of feature annotation.</text>
</comment>
<dbReference type="HAMAP" id="MF_01208">
    <property type="entry name" value="PyrE"/>
    <property type="match status" value="1"/>
</dbReference>
<dbReference type="InterPro" id="IPR006273">
    <property type="entry name" value="Orotate_PRibTrfase_bac"/>
</dbReference>
<comment type="caution">
    <text evidence="9">The sequence shown here is derived from an EMBL/GenBank/DDBJ whole genome shotgun (WGS) entry which is preliminary data.</text>
</comment>
<keyword evidence="6 7" id="KW-0665">Pyrimidine biosynthesis</keyword>
<evidence type="ECO:0000256" key="1">
    <source>
        <dbReference type="ARBA" id="ARBA00004889"/>
    </source>
</evidence>
<keyword evidence="3 7" id="KW-0328">Glycosyltransferase</keyword>
<comment type="similarity">
    <text evidence="7">Belongs to the purine/pyrimidine phosphoribosyltransferase family. PyrE subfamily.</text>
</comment>
<feature type="binding site" description="in other chain" evidence="7">
    <location>
        <begin position="116"/>
        <end position="124"/>
    </location>
    <ligand>
        <name>5-phospho-alpha-D-ribose 1-diphosphate</name>
        <dbReference type="ChEBI" id="CHEBI:58017"/>
        <note>ligand shared between dimeric partners</note>
    </ligand>
</feature>
<dbReference type="EMBL" id="MWAK01000168">
    <property type="protein sequence ID" value="OPZ91515.1"/>
    <property type="molecule type" value="Genomic_DNA"/>
</dbReference>
<accession>A0A1V5MEG2</accession>
<comment type="pathway">
    <text evidence="1 7">Pyrimidine metabolism; UMP biosynthesis via de novo pathway; UMP from orotate: step 1/2.</text>
</comment>
<dbReference type="UniPathway" id="UPA00070">
    <property type="reaction ID" value="UER00119"/>
</dbReference>
<keyword evidence="5" id="KW-0660">Purine salvage</keyword>
<dbReference type="CDD" id="cd06223">
    <property type="entry name" value="PRTases_typeI"/>
    <property type="match status" value="1"/>
</dbReference>
<comment type="function">
    <text evidence="7">Catalyzes the transfer of a ribosyl phosphate group from 5-phosphoribose 1-diphosphate to orotate, leading to the formation of orotidine monophosphate (OMP).</text>
</comment>
<name>A0A1V5MEG2_UNCT6</name>
<evidence type="ECO:0000256" key="3">
    <source>
        <dbReference type="ARBA" id="ARBA00022676"/>
    </source>
</evidence>
<evidence type="ECO:0000256" key="5">
    <source>
        <dbReference type="ARBA" id="ARBA00022726"/>
    </source>
</evidence>
<dbReference type="InterPro" id="IPR029057">
    <property type="entry name" value="PRTase-like"/>
</dbReference>
<evidence type="ECO:0000313" key="9">
    <source>
        <dbReference type="EMBL" id="OPZ91515.1"/>
    </source>
</evidence>
<feature type="binding site" evidence="7">
    <location>
        <position position="120"/>
    </location>
    <ligand>
        <name>orotate</name>
        <dbReference type="ChEBI" id="CHEBI:30839"/>
    </ligand>
</feature>
<dbReference type="Gene3D" id="3.40.50.2020">
    <property type="match status" value="1"/>
</dbReference>
<dbReference type="GO" id="GO:0044205">
    <property type="term" value="P:'de novo' UMP biosynthetic process"/>
    <property type="evidence" value="ECO:0007669"/>
    <property type="project" value="UniProtKB-UniRule"/>
</dbReference>
<dbReference type="NCBIfam" id="TIGR01367">
    <property type="entry name" value="pyrE_Therm"/>
    <property type="match status" value="1"/>
</dbReference>
<dbReference type="Proteomes" id="UP000485484">
    <property type="component" value="Unassembled WGS sequence"/>
</dbReference>
<dbReference type="PANTHER" id="PTHR43864">
    <property type="entry name" value="HYPOXANTHINE/GUANINE PHOSPHORIBOSYLTRANSFERASE"/>
    <property type="match status" value="1"/>
</dbReference>
<evidence type="ECO:0000256" key="2">
    <source>
        <dbReference type="ARBA" id="ARBA00011971"/>
    </source>
</evidence>
<comment type="catalytic activity">
    <reaction evidence="7">
        <text>orotidine 5'-phosphate + diphosphate = orotate + 5-phospho-alpha-D-ribose 1-diphosphate</text>
        <dbReference type="Rhea" id="RHEA:10380"/>
        <dbReference type="ChEBI" id="CHEBI:30839"/>
        <dbReference type="ChEBI" id="CHEBI:33019"/>
        <dbReference type="ChEBI" id="CHEBI:57538"/>
        <dbReference type="ChEBI" id="CHEBI:58017"/>
        <dbReference type="EC" id="2.4.2.10"/>
    </reaction>
</comment>
<comment type="cofactor">
    <cofactor evidence="7">
        <name>Mg(2+)</name>
        <dbReference type="ChEBI" id="CHEBI:18420"/>
    </cofactor>
</comment>
<keyword evidence="7" id="KW-0460">Magnesium</keyword>
<dbReference type="InterPro" id="IPR023031">
    <property type="entry name" value="OPRT"/>
</dbReference>
<evidence type="ECO:0000256" key="4">
    <source>
        <dbReference type="ARBA" id="ARBA00022679"/>
    </source>
</evidence>